<accession>A0A5E6MJP9</accession>
<keyword evidence="2" id="KW-1185">Reference proteome</keyword>
<dbReference type="Proteomes" id="UP000381693">
    <property type="component" value="Unassembled WGS sequence"/>
</dbReference>
<proteinExistence type="predicted"/>
<sequence length="116" mass="12234">MGRVRRIVFAILVFAVWFFSIALGAATASETKVLERSPDSGAAQKSLWRTFPGGGGYFQQRSDGPVIVIPTPPSLPAPGAFEGARAGQHGKISQERVVPSFIPDEAMETGAFSGGL</sequence>
<dbReference type="AlphaFoldDB" id="A0A5E6MJP9"/>
<protein>
    <submittedName>
        <fullName evidence="1">Uncharacterized protein</fullName>
    </submittedName>
</protein>
<organism evidence="1 2">
    <name type="scientific">Methylacidimicrobium cyclopophantes</name>
    <dbReference type="NCBI Taxonomy" id="1041766"/>
    <lineage>
        <taxon>Bacteria</taxon>
        <taxon>Pseudomonadati</taxon>
        <taxon>Verrucomicrobiota</taxon>
        <taxon>Methylacidimicrobium</taxon>
    </lineage>
</organism>
<evidence type="ECO:0000313" key="1">
    <source>
        <dbReference type="EMBL" id="VVM05743.1"/>
    </source>
</evidence>
<dbReference type="EMBL" id="CABFUZ020000097">
    <property type="protein sequence ID" value="VVM05743.1"/>
    <property type="molecule type" value="Genomic_DNA"/>
</dbReference>
<reference evidence="1" key="1">
    <citation type="submission" date="2019-09" db="EMBL/GenBank/DDBJ databases">
        <authorList>
            <person name="Cremers G."/>
        </authorList>
    </citation>
    <scope>NUCLEOTIDE SEQUENCE [LARGE SCALE GENOMIC DNA]</scope>
    <source>
        <strain evidence="1">3B</strain>
    </source>
</reference>
<gene>
    <name evidence="1" type="ORF">MAMC_00758</name>
</gene>
<name>A0A5E6MJP9_9BACT</name>
<comment type="caution">
    <text evidence="1">The sequence shown here is derived from an EMBL/GenBank/DDBJ whole genome shotgun (WGS) entry which is preliminary data.</text>
</comment>
<evidence type="ECO:0000313" key="2">
    <source>
        <dbReference type="Proteomes" id="UP000381693"/>
    </source>
</evidence>